<keyword evidence="9" id="KW-1185">Reference proteome</keyword>
<dbReference type="EMBL" id="CP120998">
    <property type="protein sequence ID" value="WLQ38474.1"/>
    <property type="molecule type" value="Genomic_DNA"/>
</dbReference>
<feature type="transmembrane region" description="Helical" evidence="6">
    <location>
        <begin position="185"/>
        <end position="204"/>
    </location>
</feature>
<proteinExistence type="inferred from homology"/>
<reference evidence="8 9" key="1">
    <citation type="submission" date="2023-03" db="EMBL/GenBank/DDBJ databases">
        <title>Isolation and description of six Streptomyces strains from soil environments, able to metabolize different microbial glucans.</title>
        <authorList>
            <person name="Widen T."/>
            <person name="Larsbrink J."/>
        </authorList>
    </citation>
    <scope>NUCLEOTIDE SEQUENCE [LARGE SCALE GENOMIC DNA]</scope>
    <source>
        <strain evidence="8 9">Mut1</strain>
        <plasmid evidence="8 9">unnamed1</plasmid>
    </source>
</reference>
<keyword evidence="6" id="KW-1003">Cell membrane</keyword>
<evidence type="ECO:0000256" key="5">
    <source>
        <dbReference type="ARBA" id="ARBA00023251"/>
    </source>
</evidence>
<evidence type="ECO:0000256" key="2">
    <source>
        <dbReference type="ARBA" id="ARBA00022692"/>
    </source>
</evidence>
<feature type="transmembrane region" description="Helical" evidence="6">
    <location>
        <begin position="242"/>
        <end position="261"/>
    </location>
</feature>
<dbReference type="InterPro" id="IPR047817">
    <property type="entry name" value="ABC2_TM_bact-type"/>
</dbReference>
<evidence type="ECO:0000259" key="7">
    <source>
        <dbReference type="PROSITE" id="PS51012"/>
    </source>
</evidence>
<feature type="transmembrane region" description="Helical" evidence="6">
    <location>
        <begin position="115"/>
        <end position="142"/>
    </location>
</feature>
<evidence type="ECO:0000256" key="6">
    <source>
        <dbReference type="RuleBase" id="RU361157"/>
    </source>
</evidence>
<evidence type="ECO:0000313" key="8">
    <source>
        <dbReference type="EMBL" id="WLQ38474.1"/>
    </source>
</evidence>
<keyword evidence="5" id="KW-0046">Antibiotic resistance</keyword>
<protein>
    <recommendedName>
        <fullName evidence="6">Transport permease protein</fullName>
    </recommendedName>
</protein>
<comment type="caution">
    <text evidence="6">Lacks conserved residue(s) required for the propagation of feature annotation.</text>
</comment>
<evidence type="ECO:0000256" key="1">
    <source>
        <dbReference type="ARBA" id="ARBA00004141"/>
    </source>
</evidence>
<dbReference type="PANTHER" id="PTHR43229">
    <property type="entry name" value="NODULATION PROTEIN J"/>
    <property type="match status" value="1"/>
</dbReference>
<name>A0ABY9HWL7_9ACTN</name>
<evidence type="ECO:0000313" key="9">
    <source>
        <dbReference type="Proteomes" id="UP001239522"/>
    </source>
</evidence>
<dbReference type="PIRSF" id="PIRSF006648">
    <property type="entry name" value="DrrB"/>
    <property type="match status" value="1"/>
</dbReference>
<dbReference type="PANTHER" id="PTHR43229:SF2">
    <property type="entry name" value="NODULATION PROTEIN J"/>
    <property type="match status" value="1"/>
</dbReference>
<dbReference type="Proteomes" id="UP001239522">
    <property type="component" value="Plasmid unnamed1"/>
</dbReference>
<dbReference type="InterPro" id="IPR013525">
    <property type="entry name" value="ABC2_TM"/>
</dbReference>
<feature type="transmembrane region" description="Helical" evidence="6">
    <location>
        <begin position="154"/>
        <end position="178"/>
    </location>
</feature>
<keyword evidence="6" id="KW-0813">Transport</keyword>
<keyword evidence="4 6" id="KW-0472">Membrane</keyword>
<evidence type="ECO:0000256" key="4">
    <source>
        <dbReference type="ARBA" id="ARBA00023136"/>
    </source>
</evidence>
<feature type="domain" description="ABC transmembrane type-2" evidence="7">
    <location>
        <begin position="40"/>
        <end position="267"/>
    </location>
</feature>
<keyword evidence="8" id="KW-0614">Plasmid</keyword>
<keyword evidence="3 6" id="KW-1133">Transmembrane helix</keyword>
<organism evidence="8 9">
    <name type="scientific">Streptomyces castrisilvae</name>
    <dbReference type="NCBI Taxonomy" id="3033811"/>
    <lineage>
        <taxon>Bacteria</taxon>
        <taxon>Bacillati</taxon>
        <taxon>Actinomycetota</taxon>
        <taxon>Actinomycetes</taxon>
        <taxon>Kitasatosporales</taxon>
        <taxon>Streptomycetaceae</taxon>
        <taxon>Streptomyces</taxon>
    </lineage>
</organism>
<gene>
    <name evidence="8" type="ORF">P8A18_33695</name>
</gene>
<accession>A0ABY9HWL7</accession>
<dbReference type="InterPro" id="IPR051784">
    <property type="entry name" value="Nod_factor_ABC_transporter"/>
</dbReference>
<feature type="transmembrane region" description="Helical" evidence="6">
    <location>
        <begin position="41"/>
        <end position="65"/>
    </location>
</feature>
<keyword evidence="2 6" id="KW-0812">Transmembrane</keyword>
<evidence type="ECO:0000256" key="3">
    <source>
        <dbReference type="ARBA" id="ARBA00022989"/>
    </source>
</evidence>
<dbReference type="Pfam" id="PF01061">
    <property type="entry name" value="ABC2_membrane"/>
    <property type="match status" value="1"/>
</dbReference>
<comment type="subcellular location">
    <subcellularLocation>
        <location evidence="6">Cell membrane</location>
        <topology evidence="6">Multi-pass membrane protein</topology>
    </subcellularLocation>
    <subcellularLocation>
        <location evidence="1">Membrane</location>
        <topology evidence="1">Multi-pass membrane protein</topology>
    </subcellularLocation>
</comment>
<comment type="similarity">
    <text evidence="6">Belongs to the ABC-2 integral membrane protein family.</text>
</comment>
<sequence>MTALAPLLPVKHRLGPVTTVRHCLTLGGRNLLHLKSNPGEIIGFAVVQPLMVIALLVYVFGGAIAGDTATYLQYALPGLIVQSSVTSVLATGTGLHQDISNGLFDRLRSLPIARIAPLIGHLIGTLVRVMAGLLMLLVVGAAQGFEMRTGFGSTLGGLLLIALFATGMAWVSMLVGLAAKSATTVHMLTGMLAIPLTFCSNVFVKTDTMPGWLRTWADINPISQEATALRALTSGGPVGNSVWWTLAWTVVLTAVFAPLAIQAYRRRV</sequence>
<geneLocation type="plasmid" evidence="8 9">
    <name>unnamed1</name>
</geneLocation>
<dbReference type="RefSeq" id="WP_018554531.1">
    <property type="nucleotide sequence ID" value="NZ_CP120998.1"/>
</dbReference>
<dbReference type="InterPro" id="IPR000412">
    <property type="entry name" value="ABC_2_transport"/>
</dbReference>
<dbReference type="PROSITE" id="PS51012">
    <property type="entry name" value="ABC_TM2"/>
    <property type="match status" value="1"/>
</dbReference>